<dbReference type="SUPFAM" id="SSF51316">
    <property type="entry name" value="Mss4-like"/>
    <property type="match status" value="1"/>
</dbReference>
<dbReference type="Pfam" id="PF04828">
    <property type="entry name" value="GFA"/>
    <property type="match status" value="1"/>
</dbReference>
<dbReference type="GeneID" id="98140516"/>
<name>A0ABR4LJY7_9EURO</name>
<keyword evidence="7" id="KW-1185">Reference proteome</keyword>
<organism evidence="6 7">
    <name type="scientific">Aspergillus lucknowensis</name>
    <dbReference type="NCBI Taxonomy" id="176173"/>
    <lineage>
        <taxon>Eukaryota</taxon>
        <taxon>Fungi</taxon>
        <taxon>Dikarya</taxon>
        <taxon>Ascomycota</taxon>
        <taxon>Pezizomycotina</taxon>
        <taxon>Eurotiomycetes</taxon>
        <taxon>Eurotiomycetidae</taxon>
        <taxon>Eurotiales</taxon>
        <taxon>Aspergillaceae</taxon>
        <taxon>Aspergillus</taxon>
        <taxon>Aspergillus subgen. Nidulantes</taxon>
    </lineage>
</organism>
<dbReference type="Proteomes" id="UP001610432">
    <property type="component" value="Unassembled WGS sequence"/>
</dbReference>
<comment type="similarity">
    <text evidence="1">Belongs to the Gfa family.</text>
</comment>
<dbReference type="InterPro" id="IPR011057">
    <property type="entry name" value="Mss4-like_sf"/>
</dbReference>
<comment type="caution">
    <text evidence="6">The sequence shown here is derived from an EMBL/GenBank/DDBJ whole genome shotgun (WGS) entry which is preliminary data.</text>
</comment>
<accession>A0ABR4LJY7</accession>
<feature type="domain" description="CENP-V/GFA" evidence="5">
    <location>
        <begin position="7"/>
        <end position="127"/>
    </location>
</feature>
<evidence type="ECO:0000256" key="3">
    <source>
        <dbReference type="ARBA" id="ARBA00022833"/>
    </source>
</evidence>
<protein>
    <submittedName>
        <fullName evidence="6">Mss4-like protein</fullName>
    </submittedName>
</protein>
<dbReference type="EMBL" id="JBFXLQ010000037">
    <property type="protein sequence ID" value="KAL2864844.1"/>
    <property type="molecule type" value="Genomic_DNA"/>
</dbReference>
<dbReference type="InterPro" id="IPR006913">
    <property type="entry name" value="CENP-V/GFA"/>
</dbReference>
<keyword evidence="2" id="KW-0479">Metal-binding</keyword>
<sequence>MPSGNTVVGGCYCGKVRYETTGPVYGLTLCYCRMCQLVHGAPFATYTNIQREHLKWIRRDALTEFSLSKYATRTACRECHAPISMTYHVKPHEVGLCAVTINEKESAMTLPEVQRHIFVQEKPAWYTISDDAPQAMGVPESSKSYMPEEL</sequence>
<dbReference type="RefSeq" id="XP_070883823.1">
    <property type="nucleotide sequence ID" value="XM_071025444.1"/>
</dbReference>
<evidence type="ECO:0000256" key="2">
    <source>
        <dbReference type="ARBA" id="ARBA00022723"/>
    </source>
</evidence>
<dbReference type="PANTHER" id="PTHR33337">
    <property type="entry name" value="GFA DOMAIN-CONTAINING PROTEIN"/>
    <property type="match status" value="1"/>
</dbReference>
<keyword evidence="3" id="KW-0862">Zinc</keyword>
<proteinExistence type="inferred from homology"/>
<evidence type="ECO:0000259" key="5">
    <source>
        <dbReference type="PROSITE" id="PS51891"/>
    </source>
</evidence>
<evidence type="ECO:0000313" key="7">
    <source>
        <dbReference type="Proteomes" id="UP001610432"/>
    </source>
</evidence>
<reference evidence="6 7" key="1">
    <citation type="submission" date="2024-07" db="EMBL/GenBank/DDBJ databases">
        <title>Section-level genome sequencing and comparative genomics of Aspergillus sections Usti and Cavernicolus.</title>
        <authorList>
            <consortium name="Lawrence Berkeley National Laboratory"/>
            <person name="Nybo J.L."/>
            <person name="Vesth T.C."/>
            <person name="Theobald S."/>
            <person name="Frisvad J.C."/>
            <person name="Larsen T.O."/>
            <person name="Kjaerboelling I."/>
            <person name="Rothschild-Mancinelli K."/>
            <person name="Lyhne E.K."/>
            <person name="Kogle M.E."/>
            <person name="Barry K."/>
            <person name="Clum A."/>
            <person name="Na H."/>
            <person name="Ledsgaard L."/>
            <person name="Lin J."/>
            <person name="Lipzen A."/>
            <person name="Kuo A."/>
            <person name="Riley R."/>
            <person name="Mondo S."/>
            <person name="Labutti K."/>
            <person name="Haridas S."/>
            <person name="Pangalinan J."/>
            <person name="Salamov A.A."/>
            <person name="Simmons B.A."/>
            <person name="Magnuson J.K."/>
            <person name="Chen J."/>
            <person name="Drula E."/>
            <person name="Henrissat B."/>
            <person name="Wiebenga A."/>
            <person name="Lubbers R.J."/>
            <person name="Gomes A.C."/>
            <person name="Macurrencykelacurrency M.R."/>
            <person name="Stajich J."/>
            <person name="Grigoriev I.V."/>
            <person name="Mortensen U.H."/>
            <person name="De Vries R.P."/>
            <person name="Baker S.E."/>
            <person name="Andersen M.R."/>
        </authorList>
    </citation>
    <scope>NUCLEOTIDE SEQUENCE [LARGE SCALE GENOMIC DNA]</scope>
    <source>
        <strain evidence="6 7">CBS 449.75</strain>
    </source>
</reference>
<dbReference type="PANTHER" id="PTHR33337:SF40">
    <property type="entry name" value="CENP-V_GFA DOMAIN-CONTAINING PROTEIN-RELATED"/>
    <property type="match status" value="1"/>
</dbReference>
<evidence type="ECO:0000313" key="6">
    <source>
        <dbReference type="EMBL" id="KAL2864844.1"/>
    </source>
</evidence>
<evidence type="ECO:0000256" key="4">
    <source>
        <dbReference type="ARBA" id="ARBA00023239"/>
    </source>
</evidence>
<dbReference type="Gene3D" id="3.90.1590.10">
    <property type="entry name" value="glutathione-dependent formaldehyde- activating enzyme (gfa)"/>
    <property type="match status" value="1"/>
</dbReference>
<dbReference type="PROSITE" id="PS51891">
    <property type="entry name" value="CENP_V_GFA"/>
    <property type="match status" value="1"/>
</dbReference>
<evidence type="ECO:0000256" key="1">
    <source>
        <dbReference type="ARBA" id="ARBA00005495"/>
    </source>
</evidence>
<gene>
    <name evidence="6" type="ORF">BJX67DRAFT_200364</name>
</gene>
<keyword evidence="4" id="KW-0456">Lyase</keyword>